<keyword evidence="2" id="KW-0808">Transferase</keyword>
<protein>
    <submittedName>
        <fullName evidence="2">Protein N-acetyltransferase, RimJ/RimL family</fullName>
    </submittedName>
</protein>
<dbReference type="AlphaFoldDB" id="A0A1M6N3L6"/>
<accession>A0A1M6N3L6</accession>
<dbReference type="Gene3D" id="3.40.630.30">
    <property type="match status" value="1"/>
</dbReference>
<dbReference type="Pfam" id="PF13302">
    <property type="entry name" value="Acetyltransf_3"/>
    <property type="match status" value="1"/>
</dbReference>
<dbReference type="STRING" id="1121266.SAMN02745883_00783"/>
<dbReference type="GO" id="GO:0016747">
    <property type="term" value="F:acyltransferase activity, transferring groups other than amino-acyl groups"/>
    <property type="evidence" value="ECO:0007669"/>
    <property type="project" value="InterPro"/>
</dbReference>
<dbReference type="PANTHER" id="PTHR43415">
    <property type="entry name" value="SPERMIDINE N(1)-ACETYLTRANSFERASE"/>
    <property type="match status" value="1"/>
</dbReference>
<sequence>MPRLYGNRIMLREYKKEDLSYIREWVNNSKITDMLSDIFLFPHSLRTTEKFLDMMIESERKDMCGFVIADKRTEEYIGQIDLIKIDWKNRKAIMGIIIGREENHSKGYGTEAINLLLEFCFQRLGLNKLELEVREYNKKAIRCYEKCGFKVEGIFKEDRYIYGRFTDTYRMAILRKEWEELNKIKR</sequence>
<evidence type="ECO:0000313" key="2">
    <source>
        <dbReference type="EMBL" id="SHJ90309.1"/>
    </source>
</evidence>
<dbReference type="Proteomes" id="UP000184082">
    <property type="component" value="Unassembled WGS sequence"/>
</dbReference>
<organism evidence="2 3">
    <name type="scientific">Caminicella sporogenes DSM 14501</name>
    <dbReference type="NCBI Taxonomy" id="1121266"/>
    <lineage>
        <taxon>Bacteria</taxon>
        <taxon>Bacillati</taxon>
        <taxon>Bacillota</taxon>
        <taxon>Clostridia</taxon>
        <taxon>Peptostreptococcales</taxon>
        <taxon>Caminicellaceae</taxon>
        <taxon>Caminicella</taxon>
    </lineage>
</organism>
<dbReference type="EMBL" id="FRAJ01000005">
    <property type="protein sequence ID" value="SHJ90309.1"/>
    <property type="molecule type" value="Genomic_DNA"/>
</dbReference>
<dbReference type="SUPFAM" id="SSF55729">
    <property type="entry name" value="Acyl-CoA N-acyltransferases (Nat)"/>
    <property type="match status" value="1"/>
</dbReference>
<dbReference type="RefSeq" id="WP_072966067.1">
    <property type="nucleotide sequence ID" value="NZ_FRAJ01000005.1"/>
</dbReference>
<name>A0A1M6N3L6_9FIRM</name>
<reference evidence="2 3" key="1">
    <citation type="submission" date="2016-11" db="EMBL/GenBank/DDBJ databases">
        <authorList>
            <person name="Jaros S."/>
            <person name="Januszkiewicz K."/>
            <person name="Wedrychowicz H."/>
        </authorList>
    </citation>
    <scope>NUCLEOTIDE SEQUENCE [LARGE SCALE GENOMIC DNA]</scope>
    <source>
        <strain evidence="2 3">DSM 14501</strain>
    </source>
</reference>
<dbReference type="PROSITE" id="PS51186">
    <property type="entry name" value="GNAT"/>
    <property type="match status" value="1"/>
</dbReference>
<feature type="domain" description="N-acetyltransferase" evidence="1">
    <location>
        <begin position="9"/>
        <end position="176"/>
    </location>
</feature>
<keyword evidence="3" id="KW-1185">Reference proteome</keyword>
<dbReference type="InterPro" id="IPR016181">
    <property type="entry name" value="Acyl_CoA_acyltransferase"/>
</dbReference>
<dbReference type="PANTHER" id="PTHR43415:SF3">
    <property type="entry name" value="GNAT-FAMILY ACETYLTRANSFERASE"/>
    <property type="match status" value="1"/>
</dbReference>
<gene>
    <name evidence="2" type="ORF">SAMN02745883_00783</name>
</gene>
<dbReference type="InterPro" id="IPR000182">
    <property type="entry name" value="GNAT_dom"/>
</dbReference>
<proteinExistence type="predicted"/>
<evidence type="ECO:0000259" key="1">
    <source>
        <dbReference type="PROSITE" id="PS51186"/>
    </source>
</evidence>
<evidence type="ECO:0000313" key="3">
    <source>
        <dbReference type="Proteomes" id="UP000184082"/>
    </source>
</evidence>